<reference evidence="11 12" key="1">
    <citation type="submission" date="2020-01" db="EMBL/GenBank/DDBJ databases">
        <title>Polyphasic characterisation and genomic insights into a novel alkali tolerant bacterium VR-M41.</title>
        <authorList>
            <person name="Vemuluri V.R."/>
        </authorList>
    </citation>
    <scope>NUCLEOTIDE SEQUENCE [LARGE SCALE GENOMIC DNA]</scope>
    <source>
        <strain evidence="11 12">VR-M41</strain>
    </source>
</reference>
<evidence type="ECO:0000256" key="7">
    <source>
        <dbReference type="ARBA" id="ARBA00022989"/>
    </source>
</evidence>
<comment type="caution">
    <text evidence="11">The sequence shown here is derived from an EMBL/GenBank/DDBJ whole genome shotgun (WGS) entry which is preliminary data.</text>
</comment>
<accession>A0ABX0F4S5</accession>
<keyword evidence="8 10" id="KW-0472">Membrane</keyword>
<feature type="transmembrane region" description="Helical" evidence="10">
    <location>
        <begin position="72"/>
        <end position="96"/>
    </location>
</feature>
<feature type="transmembrane region" description="Helical" evidence="10">
    <location>
        <begin position="267"/>
        <end position="287"/>
    </location>
</feature>
<name>A0ABX0F4S5_9BACL</name>
<organism evidence="11 12">
    <name type="scientific">Saccharibacillus alkalitolerans</name>
    <dbReference type="NCBI Taxonomy" id="2705290"/>
    <lineage>
        <taxon>Bacteria</taxon>
        <taxon>Bacillati</taxon>
        <taxon>Bacillota</taxon>
        <taxon>Bacilli</taxon>
        <taxon>Bacillales</taxon>
        <taxon>Paenibacillaceae</taxon>
        <taxon>Saccharibacillus</taxon>
    </lineage>
</organism>
<dbReference type="EMBL" id="JAAFGS010000003">
    <property type="protein sequence ID" value="NGZ75961.1"/>
    <property type="molecule type" value="Genomic_DNA"/>
</dbReference>
<evidence type="ECO:0000256" key="9">
    <source>
        <dbReference type="ARBA" id="ARBA00031293"/>
    </source>
</evidence>
<dbReference type="InterPro" id="IPR036458">
    <property type="entry name" value="Na:dicarbo_symporter_sf"/>
</dbReference>
<evidence type="ECO:0000313" key="12">
    <source>
        <dbReference type="Proteomes" id="UP000800303"/>
    </source>
</evidence>
<feature type="transmembrane region" description="Helical" evidence="10">
    <location>
        <begin position="6"/>
        <end position="22"/>
    </location>
</feature>
<feature type="transmembrane region" description="Helical" evidence="10">
    <location>
        <begin position="372"/>
        <end position="390"/>
    </location>
</feature>
<keyword evidence="7 10" id="KW-1133">Transmembrane helix</keyword>
<proteinExistence type="inferred from homology"/>
<dbReference type="SUPFAM" id="SSF118215">
    <property type="entry name" value="Proton glutamate symport protein"/>
    <property type="match status" value="1"/>
</dbReference>
<evidence type="ECO:0000256" key="5">
    <source>
        <dbReference type="ARBA" id="ARBA00022692"/>
    </source>
</evidence>
<feature type="transmembrane region" description="Helical" evidence="10">
    <location>
        <begin position="396"/>
        <end position="418"/>
    </location>
</feature>
<feature type="transmembrane region" description="Helical" evidence="10">
    <location>
        <begin position="227"/>
        <end position="247"/>
    </location>
</feature>
<dbReference type="PANTHER" id="PTHR42865">
    <property type="entry name" value="PROTON/GLUTAMATE-ASPARTATE SYMPORTER"/>
    <property type="match status" value="1"/>
</dbReference>
<dbReference type="PRINTS" id="PR00173">
    <property type="entry name" value="EDTRNSPORT"/>
</dbReference>
<keyword evidence="4" id="KW-0813">Transport</keyword>
<gene>
    <name evidence="11" type="ORF">GYN08_11570</name>
</gene>
<dbReference type="PANTHER" id="PTHR42865:SF5">
    <property type="entry name" value="L-CYSTINE TRANSPORTER TCYP"/>
    <property type="match status" value="1"/>
</dbReference>
<evidence type="ECO:0000256" key="2">
    <source>
        <dbReference type="ARBA" id="ARBA00006148"/>
    </source>
</evidence>
<dbReference type="Proteomes" id="UP000800303">
    <property type="component" value="Unassembled WGS sequence"/>
</dbReference>
<comment type="similarity">
    <text evidence="2">Belongs to the dicarboxylate/amino acid:cation symporter (DAACS) (TC 2.A.23) family.</text>
</comment>
<evidence type="ECO:0000256" key="10">
    <source>
        <dbReference type="SAM" id="Phobius"/>
    </source>
</evidence>
<evidence type="ECO:0000256" key="1">
    <source>
        <dbReference type="ARBA" id="ARBA00004141"/>
    </source>
</evidence>
<keyword evidence="5 10" id="KW-0812">Transmembrane</keyword>
<keyword evidence="6" id="KW-0029">Amino-acid transport</keyword>
<comment type="subcellular location">
    <subcellularLocation>
        <location evidence="1">Membrane</location>
        <topology evidence="1">Multi-pass membrane protein</topology>
    </subcellularLocation>
</comment>
<feature type="transmembrane region" description="Helical" evidence="10">
    <location>
        <begin position="187"/>
        <end position="206"/>
    </location>
</feature>
<sequence>METFFVILNIAVLLALAVVLYIMQKRHVSFSKRVFTALGLGIVLGGALQWIYSADSDVVARSMDWYSLLGSGYVHLLQMIVIPLVMVSIITAIMNIKGGKKLGKISASILLTLVLTTAIAATVGIVSALTFNLNAEDLLAGQGQAEIERGEALNARLGEVEGLSLPEQILSFIPTNPFEDMTGARPSSTLAVVIFSAFIGLAVLGLDRKNAQQAETFRGMVNAVHGVVMRIVTLILRLTPYGILALIAKMMATTDPAGIRKLAEFVIASYAALIVMFLIHLLILMLFGMNPITYAKKVVSTLIFAFTSRSSAATIPLNIETQTKKLGVSEGVANLSASFGATIGQNGCAGIYPAMLAVMIAPAAGTPVDMSFILTLIAVVAISSFGVAGVGGGATFAALIVLSTMNLPVALAGLLIAVEPLIDMGRTALNVNDSMVAGVVTGKVTGEIDKNTYDSPDTPELETARA</sequence>
<keyword evidence="12" id="KW-1185">Reference proteome</keyword>
<evidence type="ECO:0000256" key="3">
    <source>
        <dbReference type="ARBA" id="ARBA00022031"/>
    </source>
</evidence>
<evidence type="ECO:0000256" key="4">
    <source>
        <dbReference type="ARBA" id="ARBA00022448"/>
    </source>
</evidence>
<feature type="transmembrane region" description="Helical" evidence="10">
    <location>
        <begin position="34"/>
        <end position="52"/>
    </location>
</feature>
<dbReference type="InterPro" id="IPR001991">
    <property type="entry name" value="Na-dicarboxylate_symporter"/>
</dbReference>
<feature type="transmembrane region" description="Helical" evidence="10">
    <location>
        <begin position="108"/>
        <end position="131"/>
    </location>
</feature>
<dbReference type="RefSeq" id="WP_166274349.1">
    <property type="nucleotide sequence ID" value="NZ_JAAFGS010000003.1"/>
</dbReference>
<evidence type="ECO:0000313" key="11">
    <source>
        <dbReference type="EMBL" id="NGZ75961.1"/>
    </source>
</evidence>
<protein>
    <recommendedName>
        <fullName evidence="3">L-cystine uptake protein TcyP</fullName>
    </recommendedName>
    <alternativeName>
        <fullName evidence="9">Transporter of cystine TcyP</fullName>
    </alternativeName>
</protein>
<evidence type="ECO:0000256" key="6">
    <source>
        <dbReference type="ARBA" id="ARBA00022970"/>
    </source>
</evidence>
<dbReference type="Gene3D" id="1.10.3860.10">
    <property type="entry name" value="Sodium:dicarboxylate symporter"/>
    <property type="match status" value="1"/>
</dbReference>
<dbReference type="Pfam" id="PF00375">
    <property type="entry name" value="SDF"/>
    <property type="match status" value="1"/>
</dbReference>
<evidence type="ECO:0000256" key="8">
    <source>
        <dbReference type="ARBA" id="ARBA00023136"/>
    </source>
</evidence>